<sequence length="154" mass="17070">MVGAIIAARRDDPIEVYRRLDHAEELARFLGADENIGWTAFGPTNVRIHRLSAAVALADPSVALQESEKVDVTRIPVGLRGRQAQVHLDSAWAHTQLGEDAEAVIHLLDIERVAPELVRANPNAHELIHTLMRRERRYRVPGLRGLAQRVGCAA</sequence>
<dbReference type="EMBL" id="JAWLNX010000010">
    <property type="protein sequence ID" value="MEB3368902.1"/>
    <property type="molecule type" value="Genomic_DNA"/>
</dbReference>
<protein>
    <submittedName>
        <fullName evidence="1">Uncharacterized protein</fullName>
    </submittedName>
</protein>
<evidence type="ECO:0000313" key="2">
    <source>
        <dbReference type="Proteomes" id="UP001327093"/>
    </source>
</evidence>
<reference evidence="1 2" key="1">
    <citation type="submission" date="2023-10" db="EMBL/GenBank/DDBJ databases">
        <title>Saccharopolyspora sp. nov., isolated from mangrove soil.</title>
        <authorList>
            <person name="Lu Y."/>
            <person name="Liu W."/>
        </authorList>
    </citation>
    <scope>NUCLEOTIDE SEQUENCE [LARGE SCALE GENOMIC DNA]</scope>
    <source>
        <strain evidence="1 2">S2-29</strain>
    </source>
</reference>
<gene>
    <name evidence="1" type="ORF">R4I43_15955</name>
</gene>
<proteinExistence type="predicted"/>
<comment type="caution">
    <text evidence="1">The sequence shown here is derived from an EMBL/GenBank/DDBJ whole genome shotgun (WGS) entry which is preliminary data.</text>
</comment>
<dbReference type="Proteomes" id="UP001327093">
    <property type="component" value="Unassembled WGS sequence"/>
</dbReference>
<keyword evidence="2" id="KW-1185">Reference proteome</keyword>
<evidence type="ECO:0000313" key="1">
    <source>
        <dbReference type="EMBL" id="MEB3368902.1"/>
    </source>
</evidence>
<dbReference type="RefSeq" id="WP_324266399.1">
    <property type="nucleotide sequence ID" value="NZ_JAWLNX010000010.1"/>
</dbReference>
<name>A0ABU6ABF8_9PSEU</name>
<organism evidence="1 2">
    <name type="scientific">Saccharopolyspora mangrovi</name>
    <dbReference type="NCBI Taxonomy" id="3082379"/>
    <lineage>
        <taxon>Bacteria</taxon>
        <taxon>Bacillati</taxon>
        <taxon>Actinomycetota</taxon>
        <taxon>Actinomycetes</taxon>
        <taxon>Pseudonocardiales</taxon>
        <taxon>Pseudonocardiaceae</taxon>
        <taxon>Saccharopolyspora</taxon>
    </lineage>
</organism>
<accession>A0ABU6ABF8</accession>